<evidence type="ECO:0000256" key="1">
    <source>
        <dbReference type="ARBA" id="ARBA00009861"/>
    </source>
</evidence>
<reference evidence="2" key="1">
    <citation type="submission" date="2020-03" db="EMBL/GenBank/DDBJ databases">
        <title>A high-quality chromosome-level genome assembly of a woody plant with both climbing and erect habits, Rhamnella rubrinervis.</title>
        <authorList>
            <person name="Lu Z."/>
            <person name="Yang Y."/>
            <person name="Zhu X."/>
            <person name="Sun Y."/>
        </authorList>
    </citation>
    <scope>NUCLEOTIDE SEQUENCE</scope>
    <source>
        <strain evidence="2">BYM</strain>
        <tissue evidence="2">Leaf</tissue>
    </source>
</reference>
<organism evidence="2 3">
    <name type="scientific">Rhamnella rubrinervis</name>
    <dbReference type="NCBI Taxonomy" id="2594499"/>
    <lineage>
        <taxon>Eukaryota</taxon>
        <taxon>Viridiplantae</taxon>
        <taxon>Streptophyta</taxon>
        <taxon>Embryophyta</taxon>
        <taxon>Tracheophyta</taxon>
        <taxon>Spermatophyta</taxon>
        <taxon>Magnoliopsida</taxon>
        <taxon>eudicotyledons</taxon>
        <taxon>Gunneridae</taxon>
        <taxon>Pentapetalae</taxon>
        <taxon>rosids</taxon>
        <taxon>fabids</taxon>
        <taxon>Rosales</taxon>
        <taxon>Rhamnaceae</taxon>
        <taxon>rhamnoid group</taxon>
        <taxon>Rhamneae</taxon>
        <taxon>Rhamnella</taxon>
    </lineage>
</organism>
<comment type="similarity">
    <text evidence="1">Belongs to the plant acyltransferase family.</text>
</comment>
<dbReference type="Proteomes" id="UP000796880">
    <property type="component" value="Unassembled WGS sequence"/>
</dbReference>
<dbReference type="AlphaFoldDB" id="A0A8K0H937"/>
<comment type="caution">
    <text evidence="2">The sequence shown here is derived from an EMBL/GenBank/DDBJ whole genome shotgun (WGS) entry which is preliminary data.</text>
</comment>
<dbReference type="Gene3D" id="3.30.559.10">
    <property type="entry name" value="Chloramphenicol acetyltransferase-like domain"/>
    <property type="match status" value="3"/>
</dbReference>
<dbReference type="GO" id="GO:0009836">
    <property type="term" value="P:fruit ripening, climacteric"/>
    <property type="evidence" value="ECO:0007669"/>
    <property type="project" value="UniProtKB-ARBA"/>
</dbReference>
<accession>A0A8K0H937</accession>
<name>A0A8K0H937_9ROSA</name>
<evidence type="ECO:0000313" key="2">
    <source>
        <dbReference type="EMBL" id="KAF3447689.1"/>
    </source>
</evidence>
<evidence type="ECO:0000313" key="3">
    <source>
        <dbReference type="Proteomes" id="UP000796880"/>
    </source>
</evidence>
<dbReference type="OrthoDB" id="1483986at2759"/>
<keyword evidence="3" id="KW-1185">Reference proteome</keyword>
<protein>
    <submittedName>
        <fullName evidence="2">Uncharacterized protein</fullName>
    </submittedName>
</protein>
<proteinExistence type="inferred from homology"/>
<dbReference type="Pfam" id="PF02458">
    <property type="entry name" value="Transferase"/>
    <property type="match status" value="2"/>
</dbReference>
<dbReference type="PANTHER" id="PTHR31147">
    <property type="entry name" value="ACYL TRANSFERASE 4"/>
    <property type="match status" value="1"/>
</dbReference>
<dbReference type="InterPro" id="IPR023213">
    <property type="entry name" value="CAT-like_dom_sf"/>
</dbReference>
<dbReference type="InterPro" id="IPR050898">
    <property type="entry name" value="Plant_acyltransferase"/>
</dbReference>
<gene>
    <name evidence="2" type="ORF">FNV43_RR08392</name>
</gene>
<sequence length="355" mass="39608">MASPPLAPCLAFHVKRCEPELIVPEKPTPHELKSLSDIDDQEGLRFQVPFIWSYKNDSSASPSMTGKDPVKVIREALGKALVYYYPLAGRLVEGYNRMLLWIAMAKVLFDVPGSDGILGGPLLLIQVTRLVCGGFILALRFNHTMCDEFGLFQFLNTLAEMAQGAQVPSIPPVWQRELLVARLPPRVTCTHHEYPQDIPACLWKCRTHALKVDPQEVVRVSLFVTARGKQHGLSLPLGYYGNAFAFPAAVSKAGIYAKPVGICGGVGEEGQSRDEPRVHKISSRSYGDQRATALYRPAMAFPRISYYVKNKNKGEDGILVPMCLPFLAMERFQQELMVMNMYKHNTNPFKIISTL</sequence>
<dbReference type="EMBL" id="VOIH02000004">
    <property type="protein sequence ID" value="KAF3447689.1"/>
    <property type="molecule type" value="Genomic_DNA"/>
</dbReference>